<organism evidence="5">
    <name type="scientific">Haemonchus placei</name>
    <name type="common">Barber's pole worm</name>
    <dbReference type="NCBI Taxonomy" id="6290"/>
    <lineage>
        <taxon>Eukaryota</taxon>
        <taxon>Metazoa</taxon>
        <taxon>Ecdysozoa</taxon>
        <taxon>Nematoda</taxon>
        <taxon>Chromadorea</taxon>
        <taxon>Rhabditida</taxon>
        <taxon>Rhabditina</taxon>
        <taxon>Rhabditomorpha</taxon>
        <taxon>Strongyloidea</taxon>
        <taxon>Trichostrongylidae</taxon>
        <taxon>Haemonchus</taxon>
    </lineage>
</organism>
<reference evidence="5" key="1">
    <citation type="submission" date="2017-02" db="UniProtKB">
        <authorList>
            <consortium name="WormBaseParasite"/>
        </authorList>
    </citation>
    <scope>IDENTIFICATION</scope>
</reference>
<feature type="transmembrane region" description="Helical" evidence="2">
    <location>
        <begin position="34"/>
        <end position="54"/>
    </location>
</feature>
<dbReference type="OrthoDB" id="5829347at2759"/>
<dbReference type="OMA" id="VAWIAYC"/>
<protein>
    <submittedName>
        <fullName evidence="5">Col_cuticle_N domain-containing protein</fullName>
    </submittedName>
</protein>
<dbReference type="AlphaFoldDB" id="A0A0N4WH19"/>
<feature type="region of interest" description="Disordered" evidence="1">
    <location>
        <begin position="1"/>
        <end position="22"/>
    </location>
</feature>
<accession>A0A0N4WH19</accession>
<dbReference type="WBParaSite" id="HPLM_0001015301-mRNA-1">
    <property type="protein sequence ID" value="HPLM_0001015301-mRNA-1"/>
    <property type="gene ID" value="HPLM_0001015301"/>
</dbReference>
<dbReference type="EMBL" id="UZAF01017226">
    <property type="protein sequence ID" value="VDO39334.1"/>
    <property type="molecule type" value="Genomic_DNA"/>
</dbReference>
<keyword evidence="2" id="KW-0472">Membrane</keyword>
<evidence type="ECO:0000313" key="3">
    <source>
        <dbReference type="EMBL" id="VDO39334.1"/>
    </source>
</evidence>
<evidence type="ECO:0000313" key="4">
    <source>
        <dbReference type="Proteomes" id="UP000268014"/>
    </source>
</evidence>
<feature type="compositionally biased region" description="Low complexity" evidence="1">
    <location>
        <begin position="1"/>
        <end position="17"/>
    </location>
</feature>
<keyword evidence="2" id="KW-0812">Transmembrane</keyword>
<keyword evidence="4" id="KW-1185">Reference proteome</keyword>
<sequence length="106" mass="12216">MDVPTTSTESTTDPTTTTHEKTNEEILHDVATTFWLIFIFYVFASVAWIAYCIISYRRDLEKLKVTAEKNGIARYLELRRLLKAYDSVDIENLRCSVDDESVTEVS</sequence>
<evidence type="ECO:0000256" key="1">
    <source>
        <dbReference type="SAM" id="MobiDB-lite"/>
    </source>
</evidence>
<name>A0A0N4WH19_HAEPC</name>
<evidence type="ECO:0000313" key="5">
    <source>
        <dbReference type="WBParaSite" id="HPLM_0001015301-mRNA-1"/>
    </source>
</evidence>
<reference evidence="3 4" key="2">
    <citation type="submission" date="2018-11" db="EMBL/GenBank/DDBJ databases">
        <authorList>
            <consortium name="Pathogen Informatics"/>
        </authorList>
    </citation>
    <scope>NUCLEOTIDE SEQUENCE [LARGE SCALE GENOMIC DNA]</scope>
    <source>
        <strain evidence="3 4">MHpl1</strain>
    </source>
</reference>
<gene>
    <name evidence="3" type="ORF">HPLM_LOCUS10145</name>
</gene>
<dbReference type="Proteomes" id="UP000268014">
    <property type="component" value="Unassembled WGS sequence"/>
</dbReference>
<proteinExistence type="predicted"/>
<keyword evidence="2" id="KW-1133">Transmembrane helix</keyword>
<evidence type="ECO:0000256" key="2">
    <source>
        <dbReference type="SAM" id="Phobius"/>
    </source>
</evidence>